<keyword evidence="3" id="KW-0597">Phosphoprotein</keyword>
<keyword evidence="6" id="KW-0902">Two-component regulatory system</keyword>
<dbReference type="InterPro" id="IPR003594">
    <property type="entry name" value="HATPase_dom"/>
</dbReference>
<evidence type="ECO:0000313" key="9">
    <source>
        <dbReference type="Proteomes" id="UP000095347"/>
    </source>
</evidence>
<accession>A0A1E5Q9C1</accession>
<evidence type="ECO:0000256" key="4">
    <source>
        <dbReference type="ARBA" id="ARBA00022679"/>
    </source>
</evidence>
<dbReference type="Pfam" id="PF02518">
    <property type="entry name" value="HATPase_c"/>
    <property type="match status" value="1"/>
</dbReference>
<dbReference type="CDD" id="cd00082">
    <property type="entry name" value="HisKA"/>
    <property type="match status" value="1"/>
</dbReference>
<dbReference type="Proteomes" id="UP000095347">
    <property type="component" value="Unassembled WGS sequence"/>
</dbReference>
<feature type="domain" description="Histidine kinase" evidence="7">
    <location>
        <begin position="23"/>
        <end position="243"/>
    </location>
</feature>
<dbReference type="Gene3D" id="1.10.287.130">
    <property type="match status" value="1"/>
</dbReference>
<dbReference type="Pfam" id="PF00512">
    <property type="entry name" value="HisKA"/>
    <property type="match status" value="1"/>
</dbReference>
<comment type="caution">
    <text evidence="8">The sequence shown here is derived from an EMBL/GenBank/DDBJ whole genome shotgun (WGS) entry which is preliminary data.</text>
</comment>
<dbReference type="PANTHER" id="PTHR43711:SF26">
    <property type="entry name" value="SENSOR HISTIDINE KINASE RCSC"/>
    <property type="match status" value="1"/>
</dbReference>
<keyword evidence="4" id="KW-0808">Transferase</keyword>
<reference evidence="9" key="1">
    <citation type="submission" date="2016-07" db="EMBL/GenBank/DDBJ databases">
        <authorList>
            <person name="Florea S."/>
            <person name="Webb J.S."/>
            <person name="Jaromczyk J."/>
            <person name="Schardl C.L."/>
        </authorList>
    </citation>
    <scope>NUCLEOTIDE SEQUENCE [LARGE SCALE GENOMIC DNA]</scope>
    <source>
        <strain evidence="9">MV-1</strain>
    </source>
</reference>
<proteinExistence type="predicted"/>
<dbReference type="InterPro" id="IPR036890">
    <property type="entry name" value="HATPase_C_sf"/>
</dbReference>
<name>A0A1E5Q9C1_9PROT</name>
<dbReference type="SMART" id="SM00387">
    <property type="entry name" value="HATPase_c"/>
    <property type="match status" value="1"/>
</dbReference>
<evidence type="ECO:0000256" key="6">
    <source>
        <dbReference type="ARBA" id="ARBA00023012"/>
    </source>
</evidence>
<dbReference type="Gene3D" id="3.30.565.10">
    <property type="entry name" value="Histidine kinase-like ATPase, C-terminal domain"/>
    <property type="match status" value="1"/>
</dbReference>
<dbReference type="InterPro" id="IPR050736">
    <property type="entry name" value="Sensor_HK_Regulatory"/>
</dbReference>
<dbReference type="PROSITE" id="PS50109">
    <property type="entry name" value="HIS_KIN"/>
    <property type="match status" value="1"/>
</dbReference>
<dbReference type="SUPFAM" id="SSF55874">
    <property type="entry name" value="ATPase domain of HSP90 chaperone/DNA topoisomerase II/histidine kinase"/>
    <property type="match status" value="1"/>
</dbReference>
<keyword evidence="9" id="KW-1185">Reference proteome</keyword>
<comment type="catalytic activity">
    <reaction evidence="1">
        <text>ATP + protein L-histidine = ADP + protein N-phospho-L-histidine.</text>
        <dbReference type="EC" id="2.7.13.3"/>
    </reaction>
</comment>
<dbReference type="PANTHER" id="PTHR43711">
    <property type="entry name" value="TWO-COMPONENT HISTIDINE KINASE"/>
    <property type="match status" value="1"/>
</dbReference>
<evidence type="ECO:0000256" key="3">
    <source>
        <dbReference type="ARBA" id="ARBA00022553"/>
    </source>
</evidence>
<dbReference type="AlphaFoldDB" id="A0A1E5Q9C1"/>
<evidence type="ECO:0000256" key="5">
    <source>
        <dbReference type="ARBA" id="ARBA00022777"/>
    </source>
</evidence>
<evidence type="ECO:0000256" key="2">
    <source>
        <dbReference type="ARBA" id="ARBA00012438"/>
    </source>
</evidence>
<evidence type="ECO:0000256" key="1">
    <source>
        <dbReference type="ARBA" id="ARBA00000085"/>
    </source>
</evidence>
<dbReference type="GO" id="GO:0000155">
    <property type="term" value="F:phosphorelay sensor kinase activity"/>
    <property type="evidence" value="ECO:0007669"/>
    <property type="project" value="InterPro"/>
</dbReference>
<keyword evidence="5" id="KW-0418">Kinase</keyword>
<dbReference type="RefSeq" id="WP_069957377.1">
    <property type="nucleotide sequence ID" value="NZ_MCGG01000017.1"/>
</dbReference>
<evidence type="ECO:0000259" key="7">
    <source>
        <dbReference type="PROSITE" id="PS50109"/>
    </source>
</evidence>
<sequence>MTDVEVDNKNSNEAKKEKALLREFAHEIRTPLNALLGFSAMMKKDALPKSLSQEQVYDYADVINSSTRRLLMICERVLDEAITGRVTIQKEDVDFSAFCPEILRTFEVDAKDNGITLNYTIAQDFPTLHTDPVVLYEVLSNLLSNAIKFTPKGGMVTVKGERDYKNNGLIMIVQDTGAGIPTTILMSLMKGGSVTTSYEHSRRKGWGQGIQLVSEKVALLGGKFEIENAMSGGTVACIRLPCA</sequence>
<dbReference type="OrthoDB" id="9801651at2"/>
<dbReference type="SMART" id="SM00388">
    <property type="entry name" value="HisKA"/>
    <property type="match status" value="1"/>
</dbReference>
<dbReference type="SUPFAM" id="SSF47384">
    <property type="entry name" value="Homodimeric domain of signal transducing histidine kinase"/>
    <property type="match status" value="1"/>
</dbReference>
<dbReference type="InterPro" id="IPR003661">
    <property type="entry name" value="HisK_dim/P_dom"/>
</dbReference>
<dbReference type="InterPro" id="IPR004358">
    <property type="entry name" value="Sig_transdc_His_kin-like_C"/>
</dbReference>
<dbReference type="InterPro" id="IPR005467">
    <property type="entry name" value="His_kinase_dom"/>
</dbReference>
<gene>
    <name evidence="8" type="ORF">BEN30_07225</name>
</gene>
<organism evidence="8 9">
    <name type="scientific">Magnetovibrio blakemorei</name>
    <dbReference type="NCBI Taxonomy" id="28181"/>
    <lineage>
        <taxon>Bacteria</taxon>
        <taxon>Pseudomonadati</taxon>
        <taxon>Pseudomonadota</taxon>
        <taxon>Alphaproteobacteria</taxon>
        <taxon>Rhodospirillales</taxon>
        <taxon>Magnetovibrionaceae</taxon>
        <taxon>Magnetovibrio</taxon>
    </lineage>
</organism>
<evidence type="ECO:0000313" key="8">
    <source>
        <dbReference type="EMBL" id="OEJ68048.1"/>
    </source>
</evidence>
<protein>
    <recommendedName>
        <fullName evidence="2">histidine kinase</fullName>
        <ecNumber evidence="2">2.7.13.3</ecNumber>
    </recommendedName>
</protein>
<dbReference type="PRINTS" id="PR00344">
    <property type="entry name" value="BCTRLSENSOR"/>
</dbReference>
<dbReference type="EC" id="2.7.13.3" evidence="2"/>
<dbReference type="STRING" id="28181.BEN30_07225"/>
<dbReference type="InterPro" id="IPR036097">
    <property type="entry name" value="HisK_dim/P_sf"/>
</dbReference>
<dbReference type="EMBL" id="MCGG01000017">
    <property type="protein sequence ID" value="OEJ68048.1"/>
    <property type="molecule type" value="Genomic_DNA"/>
</dbReference>